<evidence type="ECO:0000313" key="2">
    <source>
        <dbReference type="Proteomes" id="UP001597526"/>
    </source>
</evidence>
<keyword evidence="2" id="KW-1185">Reference proteome</keyword>
<accession>A0ABW5MTA3</accession>
<dbReference type="RefSeq" id="WP_377765929.1">
    <property type="nucleotide sequence ID" value="NZ_JBHULB010000007.1"/>
</dbReference>
<sequence length="124" mass="14249">MALMLLLSTVSWTVDKHLCMDRVMDVALFAKAEDCGMEAAIAVLEEEGVENHCCDDETFVVEGQNDLKLSFNDFEFEQQLFLVAYTLSLPYLNKKIESEKLSYEYYPPPILIKDIQLLDEVFLI</sequence>
<evidence type="ECO:0000313" key="1">
    <source>
        <dbReference type="EMBL" id="MFD2586352.1"/>
    </source>
</evidence>
<dbReference type="NCBIfam" id="NF047658">
    <property type="entry name" value="HYC_CC_PP"/>
    <property type="match status" value="1"/>
</dbReference>
<dbReference type="InterPro" id="IPR058060">
    <property type="entry name" value="HYC_CC_PP"/>
</dbReference>
<organism evidence="1 2">
    <name type="scientific">Croceitalea marina</name>
    <dbReference type="NCBI Taxonomy" id="1775166"/>
    <lineage>
        <taxon>Bacteria</taxon>
        <taxon>Pseudomonadati</taxon>
        <taxon>Bacteroidota</taxon>
        <taxon>Flavobacteriia</taxon>
        <taxon>Flavobacteriales</taxon>
        <taxon>Flavobacteriaceae</taxon>
        <taxon>Croceitalea</taxon>
    </lineage>
</organism>
<reference evidence="2" key="1">
    <citation type="journal article" date="2019" name="Int. J. Syst. Evol. Microbiol.">
        <title>The Global Catalogue of Microorganisms (GCM) 10K type strain sequencing project: providing services to taxonomists for standard genome sequencing and annotation.</title>
        <authorList>
            <consortium name="The Broad Institute Genomics Platform"/>
            <consortium name="The Broad Institute Genome Sequencing Center for Infectious Disease"/>
            <person name="Wu L."/>
            <person name="Ma J."/>
        </authorList>
    </citation>
    <scope>NUCLEOTIDE SEQUENCE [LARGE SCALE GENOMIC DNA]</scope>
    <source>
        <strain evidence="2">KCTC 52368</strain>
    </source>
</reference>
<dbReference type="Proteomes" id="UP001597526">
    <property type="component" value="Unassembled WGS sequence"/>
</dbReference>
<comment type="caution">
    <text evidence="1">The sequence shown here is derived from an EMBL/GenBank/DDBJ whole genome shotgun (WGS) entry which is preliminary data.</text>
</comment>
<dbReference type="EMBL" id="JBHULB010000007">
    <property type="protein sequence ID" value="MFD2586352.1"/>
    <property type="molecule type" value="Genomic_DNA"/>
</dbReference>
<dbReference type="Pfam" id="PF26622">
    <property type="entry name" value="DUF8199"/>
    <property type="match status" value="1"/>
</dbReference>
<dbReference type="InterPro" id="IPR058512">
    <property type="entry name" value="DUF8199"/>
</dbReference>
<protein>
    <submittedName>
        <fullName evidence="1">Uncharacterized protein</fullName>
    </submittedName>
</protein>
<name>A0ABW5MTA3_9FLAO</name>
<gene>
    <name evidence="1" type="ORF">ACFSQJ_05395</name>
</gene>
<proteinExistence type="predicted"/>